<keyword evidence="4" id="KW-1185">Reference proteome</keyword>
<reference evidence="3 4" key="1">
    <citation type="journal article" date="2022" name="Nat. Ecol. Evol.">
        <title>A masculinizing supergene underlies an exaggerated male reproductive morph in a spider.</title>
        <authorList>
            <person name="Hendrickx F."/>
            <person name="De Corte Z."/>
            <person name="Sonet G."/>
            <person name="Van Belleghem S.M."/>
            <person name="Kostlbacher S."/>
            <person name="Vangestel C."/>
        </authorList>
    </citation>
    <scope>NUCLEOTIDE SEQUENCE [LARGE SCALE GENOMIC DNA]</scope>
    <source>
        <strain evidence="3">W744_W776</strain>
    </source>
</reference>
<dbReference type="AlphaFoldDB" id="A0AAV6VGZ3"/>
<sequence length="169" mass="19095">MDAARGNFEKQQKLPKQQNGGEPLSQIERRLSVRRFEDSAAAGNDSDKMTTHTLYTALFTYLLVLFCVLPFAESGILKIQNHGRHDEEAVQTLLAVGLIAKALSDMESKQPKCPPQVTKVIHVPMHHHTEKVYVVKEKDEEAWASENKHIWKKPSIITSTKVLSKNTHI</sequence>
<proteinExistence type="predicted"/>
<dbReference type="Proteomes" id="UP000827092">
    <property type="component" value="Unassembled WGS sequence"/>
</dbReference>
<comment type="caution">
    <text evidence="3">The sequence shown here is derived from an EMBL/GenBank/DDBJ whole genome shotgun (WGS) entry which is preliminary data.</text>
</comment>
<keyword evidence="2" id="KW-0472">Membrane</keyword>
<keyword evidence="2" id="KW-0812">Transmembrane</keyword>
<evidence type="ECO:0000313" key="3">
    <source>
        <dbReference type="EMBL" id="KAG8195338.1"/>
    </source>
</evidence>
<accession>A0AAV6VGZ3</accession>
<keyword evidence="2" id="KW-1133">Transmembrane helix</keyword>
<name>A0AAV6VGZ3_9ARAC</name>
<dbReference type="EMBL" id="JAFNEN010000089">
    <property type="protein sequence ID" value="KAG8195338.1"/>
    <property type="molecule type" value="Genomic_DNA"/>
</dbReference>
<evidence type="ECO:0000313" key="4">
    <source>
        <dbReference type="Proteomes" id="UP000827092"/>
    </source>
</evidence>
<protein>
    <submittedName>
        <fullName evidence="3">Uncharacterized protein</fullName>
    </submittedName>
</protein>
<organism evidence="3 4">
    <name type="scientific">Oedothorax gibbosus</name>
    <dbReference type="NCBI Taxonomy" id="931172"/>
    <lineage>
        <taxon>Eukaryota</taxon>
        <taxon>Metazoa</taxon>
        <taxon>Ecdysozoa</taxon>
        <taxon>Arthropoda</taxon>
        <taxon>Chelicerata</taxon>
        <taxon>Arachnida</taxon>
        <taxon>Araneae</taxon>
        <taxon>Araneomorphae</taxon>
        <taxon>Entelegynae</taxon>
        <taxon>Araneoidea</taxon>
        <taxon>Linyphiidae</taxon>
        <taxon>Erigoninae</taxon>
        <taxon>Oedothorax</taxon>
    </lineage>
</organism>
<evidence type="ECO:0000256" key="2">
    <source>
        <dbReference type="SAM" id="Phobius"/>
    </source>
</evidence>
<gene>
    <name evidence="3" type="ORF">JTE90_001358</name>
</gene>
<feature type="region of interest" description="Disordered" evidence="1">
    <location>
        <begin position="1"/>
        <end position="25"/>
    </location>
</feature>
<feature type="transmembrane region" description="Helical" evidence="2">
    <location>
        <begin position="54"/>
        <end position="72"/>
    </location>
</feature>
<evidence type="ECO:0000256" key="1">
    <source>
        <dbReference type="SAM" id="MobiDB-lite"/>
    </source>
</evidence>